<dbReference type="InterPro" id="IPR045167">
    <property type="entry name" value="Hobbit"/>
</dbReference>
<sequence>MGVIAYCGLYISRGHLVLHDVSPGCIFHFNIDELLMETFRSRDGWQVETSCLITRAKAIHHQPTNAPPLFDFGLQFSLSVDIAGSRLKTVGFRVADLTVELSSARGEKSSRNTTLKPERGAAQILASELVLGHISKKQADVFHELNQKADYFKLSSNEVGNPAAPGGSAFFSAEHLSDLHIETNNCLLKYRTVLGGERRASWGYQWKISVNGWLSGQKQNAGNAVQIISDSVQTSLSVQDVAWWKAHIDSVLPVLNKEERMLEIGVDRLCVAGPSVAIMDATFDRHQWGQSVYIGAALVQQNLKEPGLLIGIDDCKIEWSDKLAKQLKKMETAFFANSAGSRTTSTSRRTLNARLQLKRAALFSLAEETSFIAWLCDELAAESVNLCDFVASAQKTRLVFGEVRGTFIDISTLYSVEKFVPPQSEEELSTPWRCWSQSDNDVRKNRRRTAIGEKNMNELQLCGETNMLCISVEMSSSVRNVTCSSGAHFYLLWSPLLHRVVYHMIQVVKRTFIESPAGTAVPRKAPKPTQLRMLTNHSIEFVMELPQYHRMVWLIPSLTFDCSPAGLTAVSPQLTINMNGADIVTAIDVYITRRPFDIQMDNFRRGFDNCTTPSNKVWTWTAASFLFYLPYEFNFAQVFDEFINSIKWIKLVHGLTSMPFKPGGPLPADFRLVFKVVRKASIPDSKQLRTEIFQEARIELEDDFFENLLQMSHELKEDEVFSGNLHKTVAKLFVFDFPFREA</sequence>
<reference evidence="3" key="1">
    <citation type="submission" date="2017-02" db="UniProtKB">
        <authorList>
            <consortium name="WormBaseParasite"/>
        </authorList>
    </citation>
    <scope>IDENTIFICATION</scope>
</reference>
<gene>
    <name evidence="1" type="ORF">HPLM_LOCUS6887</name>
</gene>
<evidence type="ECO:0000313" key="3">
    <source>
        <dbReference type="WBParaSite" id="HPLM_0000689501-mRNA-1"/>
    </source>
</evidence>
<organism evidence="3">
    <name type="scientific">Haemonchus placei</name>
    <name type="common">Barber's pole worm</name>
    <dbReference type="NCBI Taxonomy" id="6290"/>
    <lineage>
        <taxon>Eukaryota</taxon>
        <taxon>Metazoa</taxon>
        <taxon>Ecdysozoa</taxon>
        <taxon>Nematoda</taxon>
        <taxon>Chromadorea</taxon>
        <taxon>Rhabditida</taxon>
        <taxon>Rhabditina</taxon>
        <taxon>Rhabditomorpha</taxon>
        <taxon>Strongyloidea</taxon>
        <taxon>Trichostrongylidae</taxon>
        <taxon>Haemonchus</taxon>
    </lineage>
</organism>
<dbReference type="OrthoDB" id="1562405at2759"/>
<dbReference type="STRING" id="6290.A0A0N4W9D5"/>
<dbReference type="WBParaSite" id="HPLM_0000689501-mRNA-1">
    <property type="protein sequence ID" value="HPLM_0000689501-mRNA-1"/>
    <property type="gene ID" value="HPLM_0000689501"/>
</dbReference>
<evidence type="ECO:0000313" key="2">
    <source>
        <dbReference type="Proteomes" id="UP000268014"/>
    </source>
</evidence>
<reference evidence="1 2" key="2">
    <citation type="submission" date="2018-11" db="EMBL/GenBank/DDBJ databases">
        <authorList>
            <consortium name="Pathogen Informatics"/>
        </authorList>
    </citation>
    <scope>NUCLEOTIDE SEQUENCE [LARGE SCALE GENOMIC DNA]</scope>
    <source>
        <strain evidence="1 2">MHpl1</strain>
    </source>
</reference>
<keyword evidence="2" id="KW-1185">Reference proteome</keyword>
<dbReference type="PANTHER" id="PTHR15678">
    <property type="entry name" value="ANTIGEN MLAA-22-RELATED"/>
    <property type="match status" value="1"/>
</dbReference>
<dbReference type="AlphaFoldDB" id="A0A0N4W9D5"/>
<accession>A0A0N4W9D5</accession>
<name>A0A0N4W9D5_HAEPC</name>
<dbReference type="PANTHER" id="PTHR15678:SF6">
    <property type="entry name" value="BRIDGE-LIKE LIPID TRANSFER PROTEIN FAMILY MEMBER 2"/>
    <property type="match status" value="1"/>
</dbReference>
<proteinExistence type="predicted"/>
<protein>
    <submittedName>
        <fullName evidence="3">DUF2405 domain-containing protein</fullName>
    </submittedName>
</protein>
<dbReference type="Proteomes" id="UP000268014">
    <property type="component" value="Unassembled WGS sequence"/>
</dbReference>
<evidence type="ECO:0000313" key="1">
    <source>
        <dbReference type="EMBL" id="VDO30300.1"/>
    </source>
</evidence>
<dbReference type="Pfam" id="PF10344">
    <property type="entry name" value="Hobbit"/>
    <property type="match status" value="1"/>
</dbReference>
<dbReference type="OMA" id="DVCITRR"/>
<dbReference type="EMBL" id="UZAF01016563">
    <property type="protein sequence ID" value="VDO30300.1"/>
    <property type="molecule type" value="Genomic_DNA"/>
</dbReference>